<proteinExistence type="predicted"/>
<accession>A0A0C9TGF5</accession>
<dbReference type="EMBL" id="KN837304">
    <property type="protein sequence ID" value="KIJ28503.1"/>
    <property type="molecule type" value="Genomic_DNA"/>
</dbReference>
<sequence length="151" mass="15789">MRVQSIIVATLSSALLVSATSSSFVTSVFARADTVSDVDVPAACKSQCQPYVNLVNRCDPTKVTVNQTLDCFCNDSAAKTIESCFGCAVTQNVTQEERQQAQSALDSLSNTCKQAGRPFSSPLTLDSGAVAVMVAQGTALMAVVLGLFALL</sequence>
<evidence type="ECO:0000313" key="3">
    <source>
        <dbReference type="EMBL" id="KIJ28503.1"/>
    </source>
</evidence>
<protein>
    <recommendedName>
        <fullName evidence="5">Extracellular membrane protein CFEM domain-containing protein</fullName>
    </recommendedName>
</protein>
<feature type="signal peptide" evidence="2">
    <location>
        <begin position="1"/>
        <end position="19"/>
    </location>
</feature>
<dbReference type="Proteomes" id="UP000054279">
    <property type="component" value="Unassembled WGS sequence"/>
</dbReference>
<feature type="transmembrane region" description="Helical" evidence="1">
    <location>
        <begin position="128"/>
        <end position="150"/>
    </location>
</feature>
<dbReference type="OrthoDB" id="2914072at2759"/>
<keyword evidence="1" id="KW-0472">Membrane</keyword>
<keyword evidence="2" id="KW-0732">Signal</keyword>
<keyword evidence="4" id="KW-1185">Reference proteome</keyword>
<evidence type="ECO:0000256" key="1">
    <source>
        <dbReference type="SAM" id="Phobius"/>
    </source>
</evidence>
<evidence type="ECO:0000256" key="2">
    <source>
        <dbReference type="SAM" id="SignalP"/>
    </source>
</evidence>
<name>A0A0C9TGF5_SPHS4</name>
<reference evidence="3 4" key="1">
    <citation type="submission" date="2014-06" db="EMBL/GenBank/DDBJ databases">
        <title>Evolutionary Origins and Diversification of the Mycorrhizal Mutualists.</title>
        <authorList>
            <consortium name="DOE Joint Genome Institute"/>
            <consortium name="Mycorrhizal Genomics Consortium"/>
            <person name="Kohler A."/>
            <person name="Kuo A."/>
            <person name="Nagy L.G."/>
            <person name="Floudas D."/>
            <person name="Copeland A."/>
            <person name="Barry K.W."/>
            <person name="Cichocki N."/>
            <person name="Veneault-Fourrey C."/>
            <person name="LaButti K."/>
            <person name="Lindquist E.A."/>
            <person name="Lipzen A."/>
            <person name="Lundell T."/>
            <person name="Morin E."/>
            <person name="Murat C."/>
            <person name="Riley R."/>
            <person name="Ohm R."/>
            <person name="Sun H."/>
            <person name="Tunlid A."/>
            <person name="Henrissat B."/>
            <person name="Grigoriev I.V."/>
            <person name="Hibbett D.S."/>
            <person name="Martin F."/>
        </authorList>
    </citation>
    <scope>NUCLEOTIDE SEQUENCE [LARGE SCALE GENOMIC DNA]</scope>
    <source>
        <strain evidence="3 4">SS14</strain>
    </source>
</reference>
<keyword evidence="1" id="KW-0812">Transmembrane</keyword>
<feature type="chain" id="PRO_5002204218" description="Extracellular membrane protein CFEM domain-containing protein" evidence="2">
    <location>
        <begin position="20"/>
        <end position="151"/>
    </location>
</feature>
<dbReference type="AlphaFoldDB" id="A0A0C9TGF5"/>
<evidence type="ECO:0000313" key="4">
    <source>
        <dbReference type="Proteomes" id="UP000054279"/>
    </source>
</evidence>
<evidence type="ECO:0008006" key="5">
    <source>
        <dbReference type="Google" id="ProtNLM"/>
    </source>
</evidence>
<gene>
    <name evidence="3" type="ORF">M422DRAFT_270194</name>
</gene>
<dbReference type="HOGENOM" id="CLU_1732628_0_0_1"/>
<organism evidence="3 4">
    <name type="scientific">Sphaerobolus stellatus (strain SS14)</name>
    <dbReference type="NCBI Taxonomy" id="990650"/>
    <lineage>
        <taxon>Eukaryota</taxon>
        <taxon>Fungi</taxon>
        <taxon>Dikarya</taxon>
        <taxon>Basidiomycota</taxon>
        <taxon>Agaricomycotina</taxon>
        <taxon>Agaricomycetes</taxon>
        <taxon>Phallomycetidae</taxon>
        <taxon>Geastrales</taxon>
        <taxon>Sphaerobolaceae</taxon>
        <taxon>Sphaerobolus</taxon>
    </lineage>
</organism>
<keyword evidence="1" id="KW-1133">Transmembrane helix</keyword>